<accession>A0A9P3GF89</accession>
<evidence type="ECO:0000313" key="2">
    <source>
        <dbReference type="EMBL" id="GJE94953.1"/>
    </source>
</evidence>
<comment type="caution">
    <text evidence="2">The sequence shown here is derived from an EMBL/GenBank/DDBJ whole genome shotgun (WGS) entry which is preliminary data.</text>
</comment>
<evidence type="ECO:0000313" key="3">
    <source>
        <dbReference type="Proteomes" id="UP000703269"/>
    </source>
</evidence>
<sequence length="195" mass="21554">MVPWMPLHGVCTAPPSTKAQRRQDEQQKCGRQTSRIAPAETHSRVHSGGAETNIVSADTRSSLRAGTDPSCRDRVCKHTRIAPEQRALQTTVERRSLSKRAALHLTAYRPLCSRASYRAGRRLLLHGRNGTQTLSHVWARISASGQEQGSGGEGWTPQFAGCPRNLGAWQMIMRDPRMTLTRQSLCDVRASSSQV</sequence>
<reference evidence="2 3" key="1">
    <citation type="submission" date="2021-08" db="EMBL/GenBank/DDBJ databases">
        <title>Draft Genome Sequence of Phanerochaete sordida strain YK-624.</title>
        <authorList>
            <person name="Mori T."/>
            <person name="Dohra H."/>
            <person name="Suzuki T."/>
            <person name="Kawagishi H."/>
            <person name="Hirai H."/>
        </authorList>
    </citation>
    <scope>NUCLEOTIDE SEQUENCE [LARGE SCALE GENOMIC DNA]</scope>
    <source>
        <strain evidence="2 3">YK-624</strain>
    </source>
</reference>
<feature type="region of interest" description="Disordered" evidence="1">
    <location>
        <begin position="1"/>
        <end position="52"/>
    </location>
</feature>
<dbReference type="Proteomes" id="UP000703269">
    <property type="component" value="Unassembled WGS sequence"/>
</dbReference>
<keyword evidence="3" id="KW-1185">Reference proteome</keyword>
<dbReference type="AlphaFoldDB" id="A0A9P3GF89"/>
<name>A0A9P3GF89_9APHY</name>
<proteinExistence type="predicted"/>
<protein>
    <submittedName>
        <fullName evidence="2">Uncharacterized protein</fullName>
    </submittedName>
</protein>
<gene>
    <name evidence="2" type="ORF">PsYK624_111290</name>
</gene>
<organism evidence="2 3">
    <name type="scientific">Phanerochaete sordida</name>
    <dbReference type="NCBI Taxonomy" id="48140"/>
    <lineage>
        <taxon>Eukaryota</taxon>
        <taxon>Fungi</taxon>
        <taxon>Dikarya</taxon>
        <taxon>Basidiomycota</taxon>
        <taxon>Agaricomycotina</taxon>
        <taxon>Agaricomycetes</taxon>
        <taxon>Polyporales</taxon>
        <taxon>Phanerochaetaceae</taxon>
        <taxon>Phanerochaete</taxon>
    </lineage>
</organism>
<dbReference type="EMBL" id="BPQB01000044">
    <property type="protein sequence ID" value="GJE94953.1"/>
    <property type="molecule type" value="Genomic_DNA"/>
</dbReference>
<evidence type="ECO:0000256" key="1">
    <source>
        <dbReference type="SAM" id="MobiDB-lite"/>
    </source>
</evidence>